<dbReference type="PANTHER" id="PTHR30069">
    <property type="entry name" value="TONB-DEPENDENT OUTER MEMBRANE RECEPTOR"/>
    <property type="match status" value="1"/>
</dbReference>
<evidence type="ECO:0000259" key="11">
    <source>
        <dbReference type="Pfam" id="PF00593"/>
    </source>
</evidence>
<keyword evidence="5 9" id="KW-0798">TonB box</keyword>
<dbReference type="InterPro" id="IPR036942">
    <property type="entry name" value="Beta-barrel_TonB_sf"/>
</dbReference>
<feature type="domain" description="TonB-dependent receptor plug" evidence="12">
    <location>
        <begin position="93"/>
        <end position="196"/>
    </location>
</feature>
<reference evidence="14" key="1">
    <citation type="journal article" date="2019" name="Int. J. Syst. Evol. Microbiol.">
        <title>The Global Catalogue of Microorganisms (GCM) 10K type strain sequencing project: providing services to taxonomists for standard genome sequencing and annotation.</title>
        <authorList>
            <consortium name="The Broad Institute Genomics Platform"/>
            <consortium name="The Broad Institute Genome Sequencing Center for Infectious Disease"/>
            <person name="Wu L."/>
            <person name="Ma J."/>
        </authorList>
    </citation>
    <scope>NUCLEOTIDE SEQUENCE [LARGE SCALE GENOMIC DNA]</scope>
    <source>
        <strain evidence="14">JCM 30531</strain>
    </source>
</reference>
<evidence type="ECO:0000259" key="12">
    <source>
        <dbReference type="Pfam" id="PF07715"/>
    </source>
</evidence>
<evidence type="ECO:0000256" key="5">
    <source>
        <dbReference type="ARBA" id="ARBA00023077"/>
    </source>
</evidence>
<dbReference type="Pfam" id="PF00593">
    <property type="entry name" value="TonB_dep_Rec_b-barrel"/>
    <property type="match status" value="1"/>
</dbReference>
<dbReference type="SUPFAM" id="SSF56935">
    <property type="entry name" value="Porins"/>
    <property type="match status" value="1"/>
</dbReference>
<evidence type="ECO:0000256" key="4">
    <source>
        <dbReference type="ARBA" id="ARBA00022692"/>
    </source>
</evidence>
<dbReference type="Gene3D" id="2.40.170.20">
    <property type="entry name" value="TonB-dependent receptor, beta-barrel domain"/>
    <property type="match status" value="1"/>
</dbReference>
<feature type="region of interest" description="Disordered" evidence="10">
    <location>
        <begin position="1"/>
        <end position="29"/>
    </location>
</feature>
<dbReference type="Proteomes" id="UP000653477">
    <property type="component" value="Unassembled WGS sequence"/>
</dbReference>
<accession>A0ABQ2H9D0</accession>
<sequence>MRDAKTQHPIPSVSLHLKRGPSTSTDAEGRCQLSLPTSTGSTIVLSLAKPGYQTIREHSYSLPTEGKPLIIDLEPRSERHLEGVTVTGAGRESSLTQQSTVLRTAHLQAQSEKSIARLLEALPGVSSIKSGATISKPMIQGMHSSRILLISNGVRLESQSWGADHAPEVDHTGAGQVEVIKGAEAVRYGAGALGGVVLINPSPLPTADEFSYRGHANLGYTTNGRGVDASGSLEGGQYGFGLRMQGSYRRAGDYGTADYLLNNTGLEEWSASLFTGYTKDRLRATLYGSLYSTESGVFIGSHIGDLFELQQVFAAGRPNPINITPFSYHIKAPRQRARHLLIKGDVTYQLDDNQELRLWAAYQDNHRREYENRKIDVWTQTPVMDLILSTYTTDLRYRLRWARPDWETQVGLSHLFQRNTNQPGTAATPFIPNFATLNLAAYVVQKARFDALLLEAGLRYDHRITDAAGRDWRRLRYGEKNTYTNMTGSLGAHYRFSEGLAARASLGLAWRAPDVNELYSNGLHHGGSWSLGDRTLRSEHGYKAILSLDYRKDWLTIEPSIFYQHIDNYIYDAPNKNKGENGIHVHWSGVYPIFAFEQDDCRFWGGDITLTARPTEELTFTAKGEWIRGRNVSHDTWLPFMPADRYTLGAQWTRSWGSTGRWQSRISAEGISVAKQTRFDPEHELVSDMPAGYFLLGLQGELRYTLDARRSLRFLLSSENTLNALYKEASDRFRYYAHAPGRSVTLRTILYF</sequence>
<evidence type="ECO:0000256" key="10">
    <source>
        <dbReference type="SAM" id="MobiDB-lite"/>
    </source>
</evidence>
<keyword evidence="2 8" id="KW-0813">Transport</keyword>
<keyword evidence="14" id="KW-1185">Reference proteome</keyword>
<feature type="domain" description="TonB-dependent receptor-like beta-barrel" evidence="11">
    <location>
        <begin position="344"/>
        <end position="709"/>
    </location>
</feature>
<dbReference type="InterPro" id="IPR039426">
    <property type="entry name" value="TonB-dep_rcpt-like"/>
</dbReference>
<dbReference type="Gene3D" id="2.170.130.10">
    <property type="entry name" value="TonB-dependent receptor, plug domain"/>
    <property type="match status" value="1"/>
</dbReference>
<evidence type="ECO:0000256" key="7">
    <source>
        <dbReference type="ARBA" id="ARBA00023237"/>
    </source>
</evidence>
<evidence type="ECO:0000256" key="9">
    <source>
        <dbReference type="RuleBase" id="RU003357"/>
    </source>
</evidence>
<name>A0ABQ2H9D0_9PORP</name>
<dbReference type="InterPro" id="IPR012910">
    <property type="entry name" value="Plug_dom"/>
</dbReference>
<keyword evidence="4 8" id="KW-0812">Transmembrane</keyword>
<keyword evidence="3 8" id="KW-1134">Transmembrane beta strand</keyword>
<evidence type="ECO:0000256" key="1">
    <source>
        <dbReference type="ARBA" id="ARBA00004571"/>
    </source>
</evidence>
<dbReference type="InterPro" id="IPR000531">
    <property type="entry name" value="Beta-barrel_TonB"/>
</dbReference>
<dbReference type="PROSITE" id="PS52016">
    <property type="entry name" value="TONB_DEPENDENT_REC_3"/>
    <property type="match status" value="1"/>
</dbReference>
<comment type="similarity">
    <text evidence="8 9">Belongs to the TonB-dependent receptor family.</text>
</comment>
<protein>
    <submittedName>
        <fullName evidence="13">Membrane protein</fullName>
    </submittedName>
</protein>
<comment type="subcellular location">
    <subcellularLocation>
        <location evidence="1 8">Cell outer membrane</location>
        <topology evidence="1 8">Multi-pass membrane protein</topology>
    </subcellularLocation>
</comment>
<keyword evidence="7 8" id="KW-0998">Cell outer membrane</keyword>
<dbReference type="PANTHER" id="PTHR30069:SF40">
    <property type="entry name" value="TONB-DEPENDENT RECEPTOR NMB0964-RELATED"/>
    <property type="match status" value="1"/>
</dbReference>
<gene>
    <name evidence="13" type="ORF">GCM10007088_14450</name>
</gene>
<evidence type="ECO:0000256" key="8">
    <source>
        <dbReference type="PROSITE-ProRule" id="PRU01360"/>
    </source>
</evidence>
<dbReference type="InterPro" id="IPR037066">
    <property type="entry name" value="Plug_dom_sf"/>
</dbReference>
<evidence type="ECO:0000256" key="6">
    <source>
        <dbReference type="ARBA" id="ARBA00023136"/>
    </source>
</evidence>
<evidence type="ECO:0000256" key="2">
    <source>
        <dbReference type="ARBA" id="ARBA00022448"/>
    </source>
</evidence>
<proteinExistence type="inferred from homology"/>
<organism evidence="13 14">
    <name type="scientific">Porphyromonas pasteri</name>
    <dbReference type="NCBI Taxonomy" id="1583331"/>
    <lineage>
        <taxon>Bacteria</taxon>
        <taxon>Pseudomonadati</taxon>
        <taxon>Bacteroidota</taxon>
        <taxon>Bacteroidia</taxon>
        <taxon>Bacteroidales</taxon>
        <taxon>Porphyromonadaceae</taxon>
        <taxon>Porphyromonas</taxon>
    </lineage>
</organism>
<keyword evidence="6 8" id="KW-0472">Membrane</keyword>
<evidence type="ECO:0000256" key="3">
    <source>
        <dbReference type="ARBA" id="ARBA00022452"/>
    </source>
</evidence>
<comment type="caution">
    <text evidence="13">The sequence shown here is derived from an EMBL/GenBank/DDBJ whole genome shotgun (WGS) entry which is preliminary data.</text>
</comment>
<evidence type="ECO:0000313" key="13">
    <source>
        <dbReference type="EMBL" id="GGM56725.1"/>
    </source>
</evidence>
<dbReference type="Pfam" id="PF07715">
    <property type="entry name" value="Plug"/>
    <property type="match status" value="1"/>
</dbReference>
<evidence type="ECO:0000313" key="14">
    <source>
        <dbReference type="Proteomes" id="UP000653477"/>
    </source>
</evidence>
<dbReference type="EMBL" id="BMPU01000005">
    <property type="protein sequence ID" value="GGM56725.1"/>
    <property type="molecule type" value="Genomic_DNA"/>
</dbReference>